<feature type="transmembrane region" description="Helical" evidence="6">
    <location>
        <begin position="250"/>
        <end position="272"/>
    </location>
</feature>
<feature type="transmembrane region" description="Helical" evidence="6">
    <location>
        <begin position="170"/>
        <end position="197"/>
    </location>
</feature>
<evidence type="ECO:0000256" key="6">
    <source>
        <dbReference type="SAM" id="Phobius"/>
    </source>
</evidence>
<feature type="compositionally biased region" description="Polar residues" evidence="5">
    <location>
        <begin position="213"/>
        <end position="233"/>
    </location>
</feature>
<feature type="compositionally biased region" description="Basic and acidic residues" evidence="5">
    <location>
        <begin position="341"/>
        <end position="359"/>
    </location>
</feature>
<accession>A0A9N8H4U8</accession>
<keyword evidence="2 6" id="KW-0812">Transmembrane</keyword>
<dbReference type="GO" id="GO:0005886">
    <property type="term" value="C:plasma membrane"/>
    <property type="evidence" value="ECO:0007669"/>
    <property type="project" value="TreeGrafter"/>
</dbReference>
<keyword evidence="4 6" id="KW-0472">Membrane</keyword>
<comment type="subcellular location">
    <subcellularLocation>
        <location evidence="1">Membrane</location>
        <topology evidence="1">Multi-pass membrane protein</topology>
    </subcellularLocation>
</comment>
<evidence type="ECO:0008006" key="9">
    <source>
        <dbReference type="Google" id="ProtNLM"/>
    </source>
</evidence>
<dbReference type="GO" id="GO:0004930">
    <property type="term" value="F:G protein-coupled receptor activity"/>
    <property type="evidence" value="ECO:0007669"/>
    <property type="project" value="TreeGrafter"/>
</dbReference>
<dbReference type="Proteomes" id="UP001153069">
    <property type="component" value="Unassembled WGS sequence"/>
</dbReference>
<dbReference type="EMBL" id="CAICTM010000013">
    <property type="protein sequence ID" value="CAB9497053.1"/>
    <property type="molecule type" value="Genomic_DNA"/>
</dbReference>
<sequence length="385" mass="42889">MQIAAGISIPCAMCIIAETYASHRAGTGTSATRILFCQMIWTVFYLFTLMFGRLPMPAESGAWGAAGNTASCTAQGFFVNLGAWAFLIWDIALSITYVFMVCYGWTETQLRQRIEKVTHAIGIIVPILFALAGLFTNSYNPGYAVCTLAKLPYTCDGDEVPCERGEYATLLLFAGLLMSVIALLVSTTSMIKLYCFVRHQEVRNRRYGASSLKASTTNNSHAPNMSITTPSSQTRDKKKITKTQRVSRRIAIQGILYSGTYFIVAIPQNIIWTIRATSDQDGNSVALGVVYVIQALYGVMYLGIFTRRQQEMRTRYGQFVKRLISCGPLFSLWARLRQEHQQSGDDRQSTCQEQSKDEDMINDNSPESIHSFADEEPEPVVEPEA</sequence>
<comment type="caution">
    <text evidence="7">The sequence shown here is derived from an EMBL/GenBank/DDBJ whole genome shotgun (WGS) entry which is preliminary data.</text>
</comment>
<dbReference type="OrthoDB" id="56612at2759"/>
<reference evidence="7" key="1">
    <citation type="submission" date="2020-06" db="EMBL/GenBank/DDBJ databases">
        <authorList>
            <consortium name="Plant Systems Biology data submission"/>
        </authorList>
    </citation>
    <scope>NUCLEOTIDE SEQUENCE</scope>
    <source>
        <strain evidence="7">D6</strain>
    </source>
</reference>
<dbReference type="GO" id="GO:0007189">
    <property type="term" value="P:adenylate cyclase-activating G protein-coupled receptor signaling pathway"/>
    <property type="evidence" value="ECO:0007669"/>
    <property type="project" value="TreeGrafter"/>
</dbReference>
<evidence type="ECO:0000256" key="3">
    <source>
        <dbReference type="ARBA" id="ARBA00022989"/>
    </source>
</evidence>
<evidence type="ECO:0000313" key="8">
    <source>
        <dbReference type="Proteomes" id="UP001153069"/>
    </source>
</evidence>
<organism evidence="7 8">
    <name type="scientific">Seminavis robusta</name>
    <dbReference type="NCBI Taxonomy" id="568900"/>
    <lineage>
        <taxon>Eukaryota</taxon>
        <taxon>Sar</taxon>
        <taxon>Stramenopiles</taxon>
        <taxon>Ochrophyta</taxon>
        <taxon>Bacillariophyta</taxon>
        <taxon>Bacillariophyceae</taxon>
        <taxon>Bacillariophycidae</taxon>
        <taxon>Naviculales</taxon>
        <taxon>Naviculaceae</taxon>
        <taxon>Seminavis</taxon>
    </lineage>
</organism>
<dbReference type="PANTHER" id="PTHR23112:SF0">
    <property type="entry name" value="TRANSMEMBRANE PROTEIN 116"/>
    <property type="match status" value="1"/>
</dbReference>
<protein>
    <recommendedName>
        <fullName evidence="9">G-protein coupled receptors family 2 profile 2 domain-containing protein</fullName>
    </recommendedName>
</protein>
<gene>
    <name evidence="7" type="ORF">SEMRO_13_G010080.1</name>
</gene>
<proteinExistence type="predicted"/>
<evidence type="ECO:0000256" key="4">
    <source>
        <dbReference type="ARBA" id="ARBA00023136"/>
    </source>
</evidence>
<feature type="compositionally biased region" description="Acidic residues" evidence="5">
    <location>
        <begin position="374"/>
        <end position="385"/>
    </location>
</feature>
<feature type="region of interest" description="Disordered" evidence="5">
    <location>
        <begin position="341"/>
        <end position="385"/>
    </location>
</feature>
<keyword evidence="8" id="KW-1185">Reference proteome</keyword>
<feature type="transmembrane region" description="Helical" evidence="6">
    <location>
        <begin position="117"/>
        <end position="135"/>
    </location>
</feature>
<keyword evidence="3 6" id="KW-1133">Transmembrane helix</keyword>
<evidence type="ECO:0000256" key="5">
    <source>
        <dbReference type="SAM" id="MobiDB-lite"/>
    </source>
</evidence>
<evidence type="ECO:0000256" key="2">
    <source>
        <dbReference type="ARBA" id="ARBA00022692"/>
    </source>
</evidence>
<evidence type="ECO:0000256" key="1">
    <source>
        <dbReference type="ARBA" id="ARBA00004141"/>
    </source>
</evidence>
<dbReference type="Gene3D" id="1.20.1070.10">
    <property type="entry name" value="Rhodopsin 7-helix transmembrane proteins"/>
    <property type="match status" value="1"/>
</dbReference>
<feature type="transmembrane region" description="Helical" evidence="6">
    <location>
        <begin position="83"/>
        <end position="105"/>
    </location>
</feature>
<dbReference type="SUPFAM" id="SSF81321">
    <property type="entry name" value="Family A G protein-coupled receptor-like"/>
    <property type="match status" value="1"/>
</dbReference>
<feature type="transmembrane region" description="Helical" evidence="6">
    <location>
        <begin position="34"/>
        <end position="54"/>
    </location>
</feature>
<dbReference type="AlphaFoldDB" id="A0A9N8H4U8"/>
<evidence type="ECO:0000313" key="7">
    <source>
        <dbReference type="EMBL" id="CAB9497053.1"/>
    </source>
</evidence>
<feature type="region of interest" description="Disordered" evidence="5">
    <location>
        <begin position="213"/>
        <end position="240"/>
    </location>
</feature>
<name>A0A9N8H4U8_9STRA</name>
<feature type="transmembrane region" description="Helical" evidence="6">
    <location>
        <begin position="284"/>
        <end position="305"/>
    </location>
</feature>
<dbReference type="PANTHER" id="PTHR23112">
    <property type="entry name" value="G PROTEIN-COUPLED RECEPTOR 157-RELATED"/>
    <property type="match status" value="1"/>
</dbReference>